<feature type="transmembrane region" description="Helical" evidence="1">
    <location>
        <begin position="323"/>
        <end position="340"/>
    </location>
</feature>
<feature type="transmembrane region" description="Helical" evidence="1">
    <location>
        <begin position="80"/>
        <end position="96"/>
    </location>
</feature>
<evidence type="ECO:0008006" key="4">
    <source>
        <dbReference type="Google" id="ProtNLM"/>
    </source>
</evidence>
<name>A0A2H0V147_9BACT</name>
<proteinExistence type="predicted"/>
<feature type="transmembrane region" description="Helical" evidence="1">
    <location>
        <begin position="151"/>
        <end position="167"/>
    </location>
</feature>
<evidence type="ECO:0000313" key="2">
    <source>
        <dbReference type="EMBL" id="PIR92775.1"/>
    </source>
</evidence>
<gene>
    <name evidence="2" type="ORF">COT99_04390</name>
</gene>
<feature type="transmembrane region" description="Helical" evidence="1">
    <location>
        <begin position="360"/>
        <end position="384"/>
    </location>
</feature>
<feature type="transmembrane region" description="Helical" evidence="1">
    <location>
        <begin position="173"/>
        <end position="201"/>
    </location>
</feature>
<accession>A0A2H0V147</accession>
<dbReference type="Proteomes" id="UP000228626">
    <property type="component" value="Unassembled WGS sequence"/>
</dbReference>
<keyword evidence="1" id="KW-0472">Membrane</keyword>
<keyword evidence="1" id="KW-1133">Transmembrane helix</keyword>
<sequence length="531" mass="62780">MIINYFFMKIMKKNYLKYLGVFFLFFAIFFGWHAMHTGLLGTDDPYYHAKHSYLMAASGNFTLVEPWVPFHFLTTAPADLWWLYHVIVAVFIKFCGIIWGAKIWSAVCAASVFAVFYFILKQLKVFYPFVWTWLLFISSATFTVRLLFERPFVLSIALIPLCFYFIYQRKYWLLFFTSIIYTLVYELAPIILLLVVVFLAVDWCLTKEINLRPLIFFLGGLTVGIIIHPQALHYMYAMYEVLWRTGWFVISGVNLNTGAEIQLHSFRYFLESNIIIFLFYIISVALFAEMFLIKKSSRLQFSLFLVSFIWFLVAIAIPRGTEYWLPLGCLFVAVTFYQVACSSDWTIARQFMQTRIKASLVLFFIYGVILVFASYNMFAVFTVLRERNQNDADIYYQEANDWLIKNTSQNSVVFYPVWSMWPQMFFYNSHNRYLTAFGPEFLYEYNHEIYYIWANISYHGVYCQHEWPCLELSPRQEMEAVKLGLKNILDSKIVVVPNIKNTSLYGILDEFKEDYEKVYENKELVIFSIIP</sequence>
<feature type="transmembrane region" description="Helical" evidence="1">
    <location>
        <begin position="103"/>
        <end position="120"/>
    </location>
</feature>
<evidence type="ECO:0000256" key="1">
    <source>
        <dbReference type="SAM" id="Phobius"/>
    </source>
</evidence>
<evidence type="ECO:0000313" key="3">
    <source>
        <dbReference type="Proteomes" id="UP000228626"/>
    </source>
</evidence>
<feature type="transmembrane region" description="Helical" evidence="1">
    <location>
        <begin position="126"/>
        <end position="144"/>
    </location>
</feature>
<feature type="transmembrane region" description="Helical" evidence="1">
    <location>
        <begin position="213"/>
        <end position="236"/>
    </location>
</feature>
<dbReference type="EMBL" id="PFAR01000053">
    <property type="protein sequence ID" value="PIR92775.1"/>
    <property type="molecule type" value="Genomic_DNA"/>
</dbReference>
<protein>
    <recommendedName>
        <fullName evidence="4">Glycosyltransferase RgtA/B/C/D-like domain-containing protein</fullName>
    </recommendedName>
</protein>
<feature type="transmembrane region" description="Helical" evidence="1">
    <location>
        <begin position="299"/>
        <end position="317"/>
    </location>
</feature>
<comment type="caution">
    <text evidence="2">The sequence shown here is derived from an EMBL/GenBank/DDBJ whole genome shotgun (WGS) entry which is preliminary data.</text>
</comment>
<reference evidence="3" key="1">
    <citation type="submission" date="2017-09" db="EMBL/GenBank/DDBJ databases">
        <title>Depth-based differentiation of microbial function through sediment-hosted aquifers and enrichment of novel symbionts in the deep terrestrial subsurface.</title>
        <authorList>
            <person name="Probst A.J."/>
            <person name="Ladd B."/>
            <person name="Jarett J.K."/>
            <person name="Geller-Mcgrath D.E."/>
            <person name="Sieber C.M.K."/>
            <person name="Emerson J.B."/>
            <person name="Anantharaman K."/>
            <person name="Thomas B.C."/>
            <person name="Malmstrom R."/>
            <person name="Stieglmeier M."/>
            <person name="Klingl A."/>
            <person name="Woyke T."/>
            <person name="Ryan C.M."/>
            <person name="Banfield J.F."/>
        </authorList>
    </citation>
    <scope>NUCLEOTIDE SEQUENCE [LARGE SCALE GENOMIC DNA]</scope>
</reference>
<dbReference type="AlphaFoldDB" id="A0A2H0V147"/>
<keyword evidence="1" id="KW-0812">Transmembrane</keyword>
<feature type="transmembrane region" description="Helical" evidence="1">
    <location>
        <begin position="15"/>
        <end position="35"/>
    </location>
</feature>
<feature type="transmembrane region" description="Helical" evidence="1">
    <location>
        <begin position="274"/>
        <end position="292"/>
    </location>
</feature>
<organism evidence="2 3">
    <name type="scientific">Candidatus Falkowbacteria bacterium CG10_big_fil_rev_8_21_14_0_10_43_10</name>
    <dbReference type="NCBI Taxonomy" id="1974567"/>
    <lineage>
        <taxon>Bacteria</taxon>
        <taxon>Candidatus Falkowiibacteriota</taxon>
    </lineage>
</organism>